<accession>A0A495IHP7</accession>
<keyword evidence="4 7" id="KW-0812">Transmembrane</keyword>
<proteinExistence type="inferred from homology"/>
<comment type="subcellular location">
    <subcellularLocation>
        <location evidence="1 7">Cell membrane</location>
        <topology evidence="1 7">Multi-pass membrane protein</topology>
    </subcellularLocation>
</comment>
<comment type="similarity">
    <text evidence="7">Belongs to the binding-protein-dependent transport system permease family.</text>
</comment>
<comment type="caution">
    <text evidence="10">The sequence shown here is derived from an EMBL/GenBank/DDBJ whole genome shotgun (WGS) entry which is preliminary data.</text>
</comment>
<dbReference type="RefSeq" id="WP_121370110.1">
    <property type="nucleotide sequence ID" value="NZ_RBKS01000001.1"/>
</dbReference>
<dbReference type="Proteomes" id="UP000280008">
    <property type="component" value="Unassembled WGS sequence"/>
</dbReference>
<keyword evidence="11" id="KW-1185">Reference proteome</keyword>
<dbReference type="PANTHER" id="PTHR43744:SF12">
    <property type="entry name" value="ABC TRANSPORTER PERMEASE PROTEIN MG189-RELATED"/>
    <property type="match status" value="1"/>
</dbReference>
<dbReference type="AlphaFoldDB" id="A0A495IHP7"/>
<reference evidence="10 11" key="1">
    <citation type="submission" date="2018-10" db="EMBL/GenBank/DDBJ databases">
        <title>Sequencing the genomes of 1000 actinobacteria strains.</title>
        <authorList>
            <person name="Klenk H.-P."/>
        </authorList>
    </citation>
    <scope>NUCLEOTIDE SEQUENCE [LARGE SCALE GENOMIC DNA]</scope>
    <source>
        <strain evidence="10 11">DSM 17894</strain>
    </source>
</reference>
<dbReference type="SUPFAM" id="SSF161098">
    <property type="entry name" value="MetI-like"/>
    <property type="match status" value="1"/>
</dbReference>
<evidence type="ECO:0000313" key="10">
    <source>
        <dbReference type="EMBL" id="RKR75299.1"/>
    </source>
</evidence>
<evidence type="ECO:0000256" key="6">
    <source>
        <dbReference type="ARBA" id="ARBA00023136"/>
    </source>
</evidence>
<feature type="domain" description="ABC transmembrane type-1" evidence="9">
    <location>
        <begin position="97"/>
        <end position="286"/>
    </location>
</feature>
<evidence type="ECO:0000256" key="7">
    <source>
        <dbReference type="RuleBase" id="RU363032"/>
    </source>
</evidence>
<dbReference type="Pfam" id="PF00528">
    <property type="entry name" value="BPD_transp_1"/>
    <property type="match status" value="1"/>
</dbReference>
<evidence type="ECO:0000259" key="9">
    <source>
        <dbReference type="PROSITE" id="PS50928"/>
    </source>
</evidence>
<feature type="transmembrane region" description="Helical" evidence="7">
    <location>
        <begin position="261"/>
        <end position="286"/>
    </location>
</feature>
<name>A0A495IHP7_9MICO</name>
<dbReference type="GO" id="GO:0005886">
    <property type="term" value="C:plasma membrane"/>
    <property type="evidence" value="ECO:0007669"/>
    <property type="project" value="UniProtKB-SubCell"/>
</dbReference>
<feature type="transmembrane region" description="Helical" evidence="7">
    <location>
        <begin position="35"/>
        <end position="56"/>
    </location>
</feature>
<keyword evidence="5 7" id="KW-1133">Transmembrane helix</keyword>
<feature type="transmembrane region" description="Helical" evidence="7">
    <location>
        <begin position="219"/>
        <end position="241"/>
    </location>
</feature>
<dbReference type="PANTHER" id="PTHR43744">
    <property type="entry name" value="ABC TRANSPORTER PERMEASE PROTEIN MG189-RELATED-RELATED"/>
    <property type="match status" value="1"/>
</dbReference>
<gene>
    <name evidence="10" type="ORF">C8E83_2438</name>
</gene>
<evidence type="ECO:0000256" key="5">
    <source>
        <dbReference type="ARBA" id="ARBA00022989"/>
    </source>
</evidence>
<dbReference type="GO" id="GO:0055085">
    <property type="term" value="P:transmembrane transport"/>
    <property type="evidence" value="ECO:0007669"/>
    <property type="project" value="InterPro"/>
</dbReference>
<dbReference type="EMBL" id="RBKS01000001">
    <property type="protein sequence ID" value="RKR75299.1"/>
    <property type="molecule type" value="Genomic_DNA"/>
</dbReference>
<keyword evidence="6 7" id="KW-0472">Membrane</keyword>
<feature type="transmembrane region" description="Helical" evidence="7">
    <location>
        <begin position="101"/>
        <end position="123"/>
    </location>
</feature>
<evidence type="ECO:0000256" key="1">
    <source>
        <dbReference type="ARBA" id="ARBA00004651"/>
    </source>
</evidence>
<dbReference type="OrthoDB" id="2063054at2"/>
<dbReference type="PROSITE" id="PS50928">
    <property type="entry name" value="ABC_TM1"/>
    <property type="match status" value="1"/>
</dbReference>
<dbReference type="CDD" id="cd06261">
    <property type="entry name" value="TM_PBP2"/>
    <property type="match status" value="1"/>
</dbReference>
<dbReference type="InterPro" id="IPR035906">
    <property type="entry name" value="MetI-like_sf"/>
</dbReference>
<protein>
    <submittedName>
        <fullName evidence="10">Carbohydrate ABC transporter membrane protein 2 (CUT1 family)</fullName>
    </submittedName>
</protein>
<evidence type="ECO:0000256" key="4">
    <source>
        <dbReference type="ARBA" id="ARBA00022692"/>
    </source>
</evidence>
<feature type="transmembrane region" description="Helical" evidence="7">
    <location>
        <begin position="132"/>
        <end position="153"/>
    </location>
</feature>
<evidence type="ECO:0000313" key="11">
    <source>
        <dbReference type="Proteomes" id="UP000280008"/>
    </source>
</evidence>
<feature type="region of interest" description="Disordered" evidence="8">
    <location>
        <begin position="1"/>
        <end position="26"/>
    </location>
</feature>
<evidence type="ECO:0000256" key="8">
    <source>
        <dbReference type="SAM" id="MobiDB-lite"/>
    </source>
</evidence>
<dbReference type="Gene3D" id="1.10.3720.10">
    <property type="entry name" value="MetI-like"/>
    <property type="match status" value="1"/>
</dbReference>
<evidence type="ECO:0000256" key="2">
    <source>
        <dbReference type="ARBA" id="ARBA00022448"/>
    </source>
</evidence>
<keyword evidence="2 7" id="KW-0813">Transport</keyword>
<evidence type="ECO:0000256" key="3">
    <source>
        <dbReference type="ARBA" id="ARBA00022475"/>
    </source>
</evidence>
<organism evidence="10 11">
    <name type="scientific">Frondihabitans australicus</name>
    <dbReference type="NCBI Taxonomy" id="386892"/>
    <lineage>
        <taxon>Bacteria</taxon>
        <taxon>Bacillati</taxon>
        <taxon>Actinomycetota</taxon>
        <taxon>Actinomycetes</taxon>
        <taxon>Micrococcales</taxon>
        <taxon>Microbacteriaceae</taxon>
        <taxon>Frondihabitans</taxon>
    </lineage>
</organism>
<dbReference type="InterPro" id="IPR000515">
    <property type="entry name" value="MetI-like"/>
</dbReference>
<keyword evidence="3" id="KW-1003">Cell membrane</keyword>
<feature type="transmembrane region" description="Helical" evidence="7">
    <location>
        <begin position="165"/>
        <end position="182"/>
    </location>
</feature>
<sequence>MSAVLVPSHTEPQRRSAQGAGSPTPHRRHVTAGTVLSYVAVAVLAVIWLVPLFWAVNTAFKSETDASASPVHVLPAHGYTVDAFRLIFQSGRVQVWLGNSVIVAVAVTAITLVVSTLCAYAFARLDFPFRRVLYTITVGSILVPTQIFIVPLYDELRSLHMIDTYWAIILPQTIAPVMVFVLKRFFDEIPRELEEAALVDGASRLRIFGQIVLPLSRPIIAAVSIFVFIGAWNNFLLPFIVTNNPNLMTLPVGLQTVTPGYGVTYALQMAEAVFAALPLIVVFVLFQRQIIRGIATTGIAGQ</sequence>